<dbReference type="Gramene" id="TraesLAC1B03G00233310.1">
    <property type="protein sequence ID" value="TraesLAC1B03G00233310.1.CDS1"/>
    <property type="gene ID" value="TraesLAC1B03G00233310"/>
</dbReference>
<dbReference type="PANTHER" id="PTHR46610:SF24">
    <property type="entry name" value="OS06G0580100 PROTEIN"/>
    <property type="match status" value="1"/>
</dbReference>
<dbReference type="Proteomes" id="UP000019116">
    <property type="component" value="Chromosome 1B"/>
</dbReference>
<dbReference type="Gramene" id="TraesJAG1B03G00229540.1">
    <property type="protein sequence ID" value="TraesJAG1B03G00229540.1.CDS1"/>
    <property type="gene ID" value="TraesJAG1B03G00229540"/>
</dbReference>
<dbReference type="Gramene" id="TraesLDM1B03G00229430.1">
    <property type="protein sequence ID" value="TraesLDM1B03G00229430.1.CDS1"/>
    <property type="gene ID" value="TraesLDM1B03G00229430"/>
</dbReference>
<feature type="transmembrane region" description="Helical" evidence="1">
    <location>
        <begin position="95"/>
        <end position="113"/>
    </location>
</feature>
<keyword evidence="1" id="KW-0472">Membrane</keyword>
<dbReference type="EnsemblPlants" id="TraesCS1B02G110800.1">
    <property type="protein sequence ID" value="TraesCS1B02G110800.1.cds1"/>
    <property type="gene ID" value="TraesCS1B02G110800"/>
</dbReference>
<keyword evidence="1" id="KW-1133">Transmembrane helix</keyword>
<dbReference type="OMA" id="AVKIVVW"/>
<sequence>MADLSCLTILGFCFLTFNSGMAIYRSNGDAGSIVFVVFSYLNLVALVACLRLYKDLDYHSPRRQTIKAAVWTLTSLLTVMFSYKVAEIMPLAVKIVVWTMAAATTCGGFYAFFIHQDKAYQPVPAAPEAPALRRDGTN</sequence>
<dbReference type="Gramene" id="TraesPARA_EIv1.0_0132850.2">
    <property type="protein sequence ID" value="TraesPARA_EIv1.0_0132850.2.CDS1"/>
    <property type="gene ID" value="TraesPARA_EIv1.0_0132850"/>
</dbReference>
<dbReference type="Gramene" id="TraesCLE_scaffold_064985_01G000100.1">
    <property type="protein sequence ID" value="TraesCLE_scaffold_064985_01G000100.1"/>
    <property type="gene ID" value="TraesCLE_scaffold_064985_01G000100"/>
</dbReference>
<dbReference type="Gramene" id="TraesLDM1B03G00229430.2">
    <property type="protein sequence ID" value="TraesLDM1B03G00229430.2.CDS1"/>
    <property type="gene ID" value="TraesLDM1B03G00229430"/>
</dbReference>
<feature type="transmembrane region" description="Helical" evidence="1">
    <location>
        <begin position="32"/>
        <end position="53"/>
    </location>
</feature>
<evidence type="ECO:0000313" key="3">
    <source>
        <dbReference type="Proteomes" id="UP000019116"/>
    </source>
</evidence>
<accession>A0A3B5YUI2</accession>
<proteinExistence type="predicted"/>
<keyword evidence="1" id="KW-0812">Transmembrane</keyword>
<reference evidence="2" key="2">
    <citation type="submission" date="2018-10" db="UniProtKB">
        <authorList>
            <consortium name="EnsemblPlants"/>
        </authorList>
    </citation>
    <scope>IDENTIFICATION</scope>
</reference>
<organism evidence="2">
    <name type="scientific">Triticum aestivum</name>
    <name type="common">Wheat</name>
    <dbReference type="NCBI Taxonomy" id="4565"/>
    <lineage>
        <taxon>Eukaryota</taxon>
        <taxon>Viridiplantae</taxon>
        <taxon>Streptophyta</taxon>
        <taxon>Embryophyta</taxon>
        <taxon>Tracheophyta</taxon>
        <taxon>Spermatophyta</taxon>
        <taxon>Magnoliopsida</taxon>
        <taxon>Liliopsida</taxon>
        <taxon>Poales</taxon>
        <taxon>Poaceae</taxon>
        <taxon>BOP clade</taxon>
        <taxon>Pooideae</taxon>
        <taxon>Triticodae</taxon>
        <taxon>Triticeae</taxon>
        <taxon>Triticinae</taxon>
        <taxon>Triticum</taxon>
    </lineage>
</organism>
<dbReference type="Gramene" id="TraesNOR1B03G00233230.1">
    <property type="protein sequence ID" value="TraesNOR1B03G00233230.1.CDS1"/>
    <property type="gene ID" value="TraesNOR1B03G00233230"/>
</dbReference>
<dbReference type="Gramene" id="TraesPARA_EIv1.0_0132850.1">
    <property type="protein sequence ID" value="TraesPARA_EIv1.0_0132850.1.CDS1"/>
    <property type="gene ID" value="TraesPARA_EIv1.0_0132850"/>
</dbReference>
<dbReference type="Gramene" id="TraesCS1B02G110800.1">
    <property type="protein sequence ID" value="TraesCS1B02G110800.1.cds1"/>
    <property type="gene ID" value="TraesCS1B02G110800"/>
</dbReference>
<dbReference type="Gramene" id="TraesSYM1B03G00235310.1">
    <property type="protein sequence ID" value="TraesSYM1B03G00235310.1.CDS1"/>
    <property type="gene ID" value="TraesSYM1B03G00235310"/>
</dbReference>
<feature type="transmembrane region" description="Helical" evidence="1">
    <location>
        <begin position="65"/>
        <end position="83"/>
    </location>
</feature>
<reference evidence="2" key="1">
    <citation type="submission" date="2018-08" db="EMBL/GenBank/DDBJ databases">
        <authorList>
            <person name="Rossello M."/>
        </authorList>
    </citation>
    <scope>NUCLEOTIDE SEQUENCE [LARGE SCALE GENOMIC DNA]</scope>
    <source>
        <strain evidence="2">cv. Chinese Spring</strain>
    </source>
</reference>
<dbReference type="Gramene" id="TraesARI1B03G00232940.1">
    <property type="protein sequence ID" value="TraesARI1B03G00232940.1.CDS1"/>
    <property type="gene ID" value="TraesARI1B03G00232940"/>
</dbReference>
<dbReference type="Gramene" id="TraesROB_scaffold_094391_01G000100.1">
    <property type="protein sequence ID" value="TraesROB_scaffold_094391_01G000100.1"/>
    <property type="gene ID" value="TraesROB_scaffold_094391_01G000100"/>
</dbReference>
<dbReference type="OrthoDB" id="590545at2759"/>
<evidence type="ECO:0000313" key="2">
    <source>
        <dbReference type="EnsemblPlants" id="TraesCS1B02G110800.1.cds1"/>
    </source>
</evidence>
<name>A0A3B5YUI2_WHEAT</name>
<dbReference type="AlphaFoldDB" id="A0A3B5YUI2"/>
<dbReference type="Gramene" id="TraesSTA1B03G00228130.1">
    <property type="protein sequence ID" value="TraesSTA1B03G00228130.1.CDS1"/>
    <property type="gene ID" value="TraesSTA1B03G00228130"/>
</dbReference>
<protein>
    <submittedName>
        <fullName evidence="2">Uncharacterized protein</fullName>
    </submittedName>
</protein>
<dbReference type="InterPro" id="IPR045501">
    <property type="entry name" value="DUF6490"/>
</dbReference>
<dbReference type="Gramene" id="TraesRN1B0100296000.1">
    <property type="protein sequence ID" value="TraesRN1B0100296000.1"/>
    <property type="gene ID" value="TraesRN1B0100296000"/>
</dbReference>
<dbReference type="PANTHER" id="PTHR46610">
    <property type="entry name" value="OS05G0181300 PROTEIN"/>
    <property type="match status" value="1"/>
</dbReference>
<keyword evidence="3" id="KW-1185">Reference proteome</keyword>
<dbReference type="Gramene" id="TraesCS1B03G0299900.1">
    <property type="protein sequence ID" value="TraesCS1B03G0299900.1.CDS1"/>
    <property type="gene ID" value="TraesCS1B03G0299900"/>
</dbReference>
<dbReference type="Gramene" id="TraesJUL1B03G00228960.1">
    <property type="protein sequence ID" value="TraesJUL1B03G00228960.1.CDS1"/>
    <property type="gene ID" value="TraesJUL1B03G00228960"/>
</dbReference>
<evidence type="ECO:0000256" key="1">
    <source>
        <dbReference type="SAM" id="Phobius"/>
    </source>
</evidence>
<dbReference type="Pfam" id="PF20100">
    <property type="entry name" value="DUF6490"/>
    <property type="match status" value="1"/>
</dbReference>